<feature type="transmembrane region" description="Helical" evidence="8">
    <location>
        <begin position="58"/>
        <end position="83"/>
    </location>
</feature>
<evidence type="ECO:0000256" key="3">
    <source>
        <dbReference type="ARBA" id="ARBA00022475"/>
    </source>
</evidence>
<dbReference type="Proteomes" id="UP000245533">
    <property type="component" value="Unassembled WGS sequence"/>
</dbReference>
<evidence type="ECO:0000256" key="1">
    <source>
        <dbReference type="ARBA" id="ARBA00004429"/>
    </source>
</evidence>
<feature type="transmembrane region" description="Helical" evidence="8">
    <location>
        <begin position="145"/>
        <end position="169"/>
    </location>
</feature>
<comment type="similarity">
    <text evidence="8">Belongs to the binding-protein-dependent transport system permease family.</text>
</comment>
<name>A0A316TZ84_9BACT</name>
<dbReference type="EMBL" id="QGGB01000010">
    <property type="protein sequence ID" value="PWN05326.1"/>
    <property type="molecule type" value="Genomic_DNA"/>
</dbReference>
<dbReference type="PANTHER" id="PTHR43357">
    <property type="entry name" value="INNER MEMBRANE ABC TRANSPORTER PERMEASE PROTEIN YDCV"/>
    <property type="match status" value="1"/>
</dbReference>
<evidence type="ECO:0000256" key="4">
    <source>
        <dbReference type="ARBA" id="ARBA00022519"/>
    </source>
</evidence>
<organism evidence="10 11">
    <name type="scientific">Rhodohalobacter mucosus</name>
    <dbReference type="NCBI Taxonomy" id="2079485"/>
    <lineage>
        <taxon>Bacteria</taxon>
        <taxon>Pseudomonadati</taxon>
        <taxon>Balneolota</taxon>
        <taxon>Balneolia</taxon>
        <taxon>Balneolales</taxon>
        <taxon>Balneolaceae</taxon>
        <taxon>Rhodohalobacter</taxon>
    </lineage>
</organism>
<evidence type="ECO:0000313" key="11">
    <source>
        <dbReference type="Proteomes" id="UP000245533"/>
    </source>
</evidence>
<dbReference type="InterPro" id="IPR000515">
    <property type="entry name" value="MetI-like"/>
</dbReference>
<dbReference type="GO" id="GO:0055085">
    <property type="term" value="P:transmembrane transport"/>
    <property type="evidence" value="ECO:0007669"/>
    <property type="project" value="InterPro"/>
</dbReference>
<gene>
    <name evidence="10" type="ORF">DDZ15_14755</name>
</gene>
<feature type="transmembrane region" description="Helical" evidence="8">
    <location>
        <begin position="95"/>
        <end position="115"/>
    </location>
</feature>
<dbReference type="AlphaFoldDB" id="A0A316TZ84"/>
<evidence type="ECO:0000256" key="6">
    <source>
        <dbReference type="ARBA" id="ARBA00022989"/>
    </source>
</evidence>
<feature type="transmembrane region" description="Helical" evidence="8">
    <location>
        <begin position="246"/>
        <end position="271"/>
    </location>
</feature>
<keyword evidence="4" id="KW-0997">Cell inner membrane</keyword>
<accession>A0A316TZ84</accession>
<evidence type="ECO:0000256" key="2">
    <source>
        <dbReference type="ARBA" id="ARBA00022448"/>
    </source>
</evidence>
<proteinExistence type="inferred from homology"/>
<keyword evidence="7 8" id="KW-0472">Membrane</keyword>
<feature type="transmembrane region" description="Helical" evidence="8">
    <location>
        <begin position="207"/>
        <end position="225"/>
    </location>
</feature>
<evidence type="ECO:0000256" key="8">
    <source>
        <dbReference type="RuleBase" id="RU363032"/>
    </source>
</evidence>
<sequence length="280" mass="31133">MSKRKLMVALFAIAWLAPLGMAIGYSFLYSLGLAGVLQDGFTFSYWAGLFQGEFLQSILYSAWVAGASTILVLLTSLGMLFLFRRQFSNRTIYNSLFLPLAIPPIVLAFSIYQLLSGSGLLSRAAYHMNLITEASRFPALVQDPWAIGIILAHLFLVFPFFLLISLKLYEHQKLEELGRVASTLGASTGTILFQVQLPILLRGLSPLIALYFIFFMGAYEIPLILGESSPQMISILILEKLQRFNLADIPVAHSMAVWYAILCIATIAWLFSGSQKKVFV</sequence>
<dbReference type="OrthoDB" id="9785836at2"/>
<dbReference type="SUPFAM" id="SSF161098">
    <property type="entry name" value="MetI-like"/>
    <property type="match status" value="1"/>
</dbReference>
<dbReference type="Pfam" id="PF00528">
    <property type="entry name" value="BPD_transp_1"/>
    <property type="match status" value="1"/>
</dbReference>
<keyword evidence="5 8" id="KW-0812">Transmembrane</keyword>
<protein>
    <submittedName>
        <fullName evidence="10">ABC transporter permease</fullName>
    </submittedName>
</protein>
<feature type="domain" description="ABC transmembrane type-1" evidence="9">
    <location>
        <begin position="58"/>
        <end position="270"/>
    </location>
</feature>
<dbReference type="GO" id="GO:0005886">
    <property type="term" value="C:plasma membrane"/>
    <property type="evidence" value="ECO:0007669"/>
    <property type="project" value="UniProtKB-SubCell"/>
</dbReference>
<dbReference type="RefSeq" id="WP_109647882.1">
    <property type="nucleotide sequence ID" value="NZ_QGGB01000010.1"/>
</dbReference>
<keyword evidence="2 8" id="KW-0813">Transport</keyword>
<evidence type="ECO:0000313" key="10">
    <source>
        <dbReference type="EMBL" id="PWN05326.1"/>
    </source>
</evidence>
<reference evidence="10 11" key="1">
    <citation type="submission" date="2018-05" db="EMBL/GenBank/DDBJ databases">
        <title>Rhodohalobacter halophilus gen. nov., sp. nov., a moderately halophilic member of the family Balneolaceae.</title>
        <authorList>
            <person name="Liu Z.-W."/>
        </authorList>
    </citation>
    <scope>NUCLEOTIDE SEQUENCE [LARGE SCALE GENOMIC DNA]</scope>
    <source>
        <strain evidence="10 11">8A47</strain>
    </source>
</reference>
<keyword evidence="6 8" id="KW-1133">Transmembrane helix</keyword>
<dbReference type="PANTHER" id="PTHR43357:SF4">
    <property type="entry name" value="INNER MEMBRANE ABC TRANSPORTER PERMEASE PROTEIN YDCV"/>
    <property type="match status" value="1"/>
</dbReference>
<dbReference type="Gene3D" id="1.10.3720.10">
    <property type="entry name" value="MetI-like"/>
    <property type="match status" value="1"/>
</dbReference>
<evidence type="ECO:0000256" key="5">
    <source>
        <dbReference type="ARBA" id="ARBA00022692"/>
    </source>
</evidence>
<keyword evidence="11" id="KW-1185">Reference proteome</keyword>
<dbReference type="PROSITE" id="PS50928">
    <property type="entry name" value="ABC_TM1"/>
    <property type="match status" value="1"/>
</dbReference>
<comment type="subcellular location">
    <subcellularLocation>
        <location evidence="1">Cell inner membrane</location>
        <topology evidence="1">Multi-pass membrane protein</topology>
    </subcellularLocation>
    <subcellularLocation>
        <location evidence="8">Cell membrane</location>
        <topology evidence="8">Multi-pass membrane protein</topology>
    </subcellularLocation>
</comment>
<comment type="caution">
    <text evidence="10">The sequence shown here is derived from an EMBL/GenBank/DDBJ whole genome shotgun (WGS) entry which is preliminary data.</text>
</comment>
<dbReference type="InterPro" id="IPR035906">
    <property type="entry name" value="MetI-like_sf"/>
</dbReference>
<evidence type="ECO:0000259" key="9">
    <source>
        <dbReference type="PROSITE" id="PS50928"/>
    </source>
</evidence>
<keyword evidence="3" id="KW-1003">Cell membrane</keyword>
<evidence type="ECO:0000256" key="7">
    <source>
        <dbReference type="ARBA" id="ARBA00023136"/>
    </source>
</evidence>